<protein>
    <recommendedName>
        <fullName evidence="2">Alpha/beta hydrolase fold-3 domain-containing protein</fullName>
    </recommendedName>
</protein>
<dbReference type="InterPro" id="IPR013094">
    <property type="entry name" value="AB_hydrolase_3"/>
</dbReference>
<dbReference type="Pfam" id="PF07859">
    <property type="entry name" value="Abhydrolase_3"/>
    <property type="match status" value="1"/>
</dbReference>
<dbReference type="InterPro" id="IPR050300">
    <property type="entry name" value="GDXG_lipolytic_enzyme"/>
</dbReference>
<evidence type="ECO:0000259" key="2">
    <source>
        <dbReference type="Pfam" id="PF07859"/>
    </source>
</evidence>
<dbReference type="STRING" id="91928.A0A0D2BHM3"/>
<proteinExistence type="predicted"/>
<name>A0A0D2BHM3_9EURO</name>
<dbReference type="AlphaFoldDB" id="A0A0D2BHM3"/>
<accession>A0A0D2BHM3</accession>
<dbReference type="Gene3D" id="3.40.50.1820">
    <property type="entry name" value="alpha/beta hydrolase"/>
    <property type="match status" value="1"/>
</dbReference>
<dbReference type="RefSeq" id="XP_016238659.1">
    <property type="nucleotide sequence ID" value="XM_016377089.1"/>
</dbReference>
<evidence type="ECO:0000313" key="4">
    <source>
        <dbReference type="Proteomes" id="UP000053328"/>
    </source>
</evidence>
<dbReference type="PANTHER" id="PTHR48081:SF8">
    <property type="entry name" value="ALPHA_BETA HYDROLASE FOLD-3 DOMAIN-CONTAINING PROTEIN-RELATED"/>
    <property type="match status" value="1"/>
</dbReference>
<gene>
    <name evidence="3" type="ORF">PV08_02731</name>
</gene>
<dbReference type="HOGENOM" id="CLU_012494_6_4_1"/>
<organism evidence="3 4">
    <name type="scientific">Exophiala spinifera</name>
    <dbReference type="NCBI Taxonomy" id="91928"/>
    <lineage>
        <taxon>Eukaryota</taxon>
        <taxon>Fungi</taxon>
        <taxon>Dikarya</taxon>
        <taxon>Ascomycota</taxon>
        <taxon>Pezizomycotina</taxon>
        <taxon>Eurotiomycetes</taxon>
        <taxon>Chaetothyriomycetidae</taxon>
        <taxon>Chaetothyriales</taxon>
        <taxon>Herpotrichiellaceae</taxon>
        <taxon>Exophiala</taxon>
    </lineage>
</organism>
<reference evidence="3 4" key="1">
    <citation type="submission" date="2015-01" db="EMBL/GenBank/DDBJ databases">
        <title>The Genome Sequence of Exophiala spinifera CBS89968.</title>
        <authorList>
            <consortium name="The Broad Institute Genomics Platform"/>
            <person name="Cuomo C."/>
            <person name="de Hoog S."/>
            <person name="Gorbushina A."/>
            <person name="Stielow B."/>
            <person name="Teixiera M."/>
            <person name="Abouelleil A."/>
            <person name="Chapman S.B."/>
            <person name="Priest M."/>
            <person name="Young S.K."/>
            <person name="Wortman J."/>
            <person name="Nusbaum C."/>
            <person name="Birren B."/>
        </authorList>
    </citation>
    <scope>NUCLEOTIDE SEQUENCE [LARGE SCALE GENOMIC DNA]</scope>
    <source>
        <strain evidence="3 4">CBS 89968</strain>
    </source>
</reference>
<keyword evidence="4" id="KW-1185">Reference proteome</keyword>
<keyword evidence="1" id="KW-0378">Hydrolase</keyword>
<dbReference type="GeneID" id="27329814"/>
<dbReference type="OrthoDB" id="408631at2759"/>
<dbReference type="PANTHER" id="PTHR48081">
    <property type="entry name" value="AB HYDROLASE SUPERFAMILY PROTEIN C4A8.06C"/>
    <property type="match status" value="1"/>
</dbReference>
<dbReference type="EMBL" id="KN847493">
    <property type="protein sequence ID" value="KIW18443.1"/>
    <property type="molecule type" value="Genomic_DNA"/>
</dbReference>
<dbReference type="Proteomes" id="UP000053328">
    <property type="component" value="Unassembled WGS sequence"/>
</dbReference>
<dbReference type="GO" id="GO:0016787">
    <property type="term" value="F:hydrolase activity"/>
    <property type="evidence" value="ECO:0007669"/>
    <property type="project" value="UniProtKB-KW"/>
</dbReference>
<sequence>MDGVQSVLPRPNAEMLYQAFGISPDSVCELLRPDMNFFEELAELPVDLLKAPLGTDVEGMRAWVEETLLNGPLAEQRNNSTFERRRKAVPVKVHDVRIPCANSGDGDSFSLRVYDPEIDPEEQSIRPRPAILMLHGGGWIHGKPHGDDVFAKFFASEVRAVCLGVDYRLAPEHPFPAAFEDCCQSIDWVMENAPAYNIDIRRLGLWGASAGGNLAAAVALKHSQRDSQSHQPQLKLISLVVPVTAAYQAQHLFERSRELELSSNEKLFRDAPLPTAAVVEGFDSLIKLYTGGKTDECHPFISPLLAKPSKRHARTHITVAACDDLRAQGLAYAQLLRSSGVAVSEEVLQGVPHGFTFPLEARVVKSWLRGQVDRFVTAFEDEVE</sequence>
<evidence type="ECO:0000256" key="1">
    <source>
        <dbReference type="ARBA" id="ARBA00022801"/>
    </source>
</evidence>
<dbReference type="SUPFAM" id="SSF53474">
    <property type="entry name" value="alpha/beta-Hydrolases"/>
    <property type="match status" value="1"/>
</dbReference>
<dbReference type="InterPro" id="IPR029058">
    <property type="entry name" value="AB_hydrolase_fold"/>
</dbReference>
<dbReference type="VEuPathDB" id="FungiDB:PV08_02731"/>
<evidence type="ECO:0000313" key="3">
    <source>
        <dbReference type="EMBL" id="KIW18443.1"/>
    </source>
</evidence>
<feature type="domain" description="Alpha/beta hydrolase fold-3" evidence="2">
    <location>
        <begin position="131"/>
        <end position="356"/>
    </location>
</feature>